<organism evidence="2">
    <name type="scientific">marine sediment metagenome</name>
    <dbReference type="NCBI Taxonomy" id="412755"/>
    <lineage>
        <taxon>unclassified sequences</taxon>
        <taxon>metagenomes</taxon>
        <taxon>ecological metagenomes</taxon>
    </lineage>
</organism>
<keyword evidence="1" id="KW-0175">Coiled coil</keyword>
<feature type="non-terminal residue" evidence="2">
    <location>
        <position position="289"/>
    </location>
</feature>
<reference evidence="2" key="1">
    <citation type="journal article" date="2014" name="Front. Microbiol.">
        <title>High frequency of phylogenetically diverse reductive dehalogenase-homologous genes in deep subseafloor sedimentary metagenomes.</title>
        <authorList>
            <person name="Kawai M."/>
            <person name="Futagami T."/>
            <person name="Toyoda A."/>
            <person name="Takaki Y."/>
            <person name="Nishi S."/>
            <person name="Hori S."/>
            <person name="Arai W."/>
            <person name="Tsubouchi T."/>
            <person name="Morono Y."/>
            <person name="Uchiyama I."/>
            <person name="Ito T."/>
            <person name="Fujiyama A."/>
            <person name="Inagaki F."/>
            <person name="Takami H."/>
        </authorList>
    </citation>
    <scope>NUCLEOTIDE SEQUENCE</scope>
    <source>
        <strain evidence="2">Expedition CK06-06</strain>
    </source>
</reference>
<dbReference type="AlphaFoldDB" id="X1U5C4"/>
<comment type="caution">
    <text evidence="2">The sequence shown here is derived from an EMBL/GenBank/DDBJ whole genome shotgun (WGS) entry which is preliminary data.</text>
</comment>
<proteinExistence type="predicted"/>
<evidence type="ECO:0000256" key="1">
    <source>
        <dbReference type="SAM" id="Coils"/>
    </source>
</evidence>
<feature type="non-terminal residue" evidence="2">
    <location>
        <position position="1"/>
    </location>
</feature>
<evidence type="ECO:0000313" key="2">
    <source>
        <dbReference type="EMBL" id="GAI95015.1"/>
    </source>
</evidence>
<accession>X1U5C4</accession>
<protein>
    <submittedName>
        <fullName evidence="2">Uncharacterized protein</fullName>
    </submittedName>
</protein>
<feature type="coiled-coil region" evidence="1">
    <location>
        <begin position="144"/>
        <end position="178"/>
    </location>
</feature>
<sequence>EKLEHETRAKSILKDLPISNTIEKVINLRPNRALRNRIQTLANEFGKHEESLKHSQDDIEKNNVDLKHIDEQLQKLAEFNDVASVEDEVERARQRGDIEAQLKKLRGNTSSKKANIETEIQRLSCWSGNIEELNVLQHPLPETIDEFSNKFNDLKHQERTVEQNISDNETALKQIEDEIKTMSKSGAIHSEDELHQLRKHRDKGWSLIRRTWLDGEDISEEKIKYSKDEELSTVYEKSVYAADEAADIMRINADRIAQFDEKNQRLVEITARKQKLKEQKQKIDTDKAE</sequence>
<dbReference type="EMBL" id="BARW01015459">
    <property type="protein sequence ID" value="GAI95015.1"/>
    <property type="molecule type" value="Genomic_DNA"/>
</dbReference>
<gene>
    <name evidence="2" type="ORF">S12H4_27128</name>
</gene>
<feature type="coiled-coil region" evidence="1">
    <location>
        <begin position="259"/>
        <end position="286"/>
    </location>
</feature>
<name>X1U5C4_9ZZZZ</name>